<reference evidence="1 2" key="1">
    <citation type="journal article" date="2017" name="Int. J. Syst. Evol. Microbiol.">
        <title>Pseudokineococcus basanitobsidens sp. nov., isolated from volcanic rock.</title>
        <authorList>
            <person name="Lee D.W."/>
            <person name="Park M.Y."/>
            <person name="Kim J.J."/>
            <person name="Kim B.S."/>
        </authorList>
    </citation>
    <scope>NUCLEOTIDE SEQUENCE [LARGE SCALE GENOMIC DNA]</scope>
    <source>
        <strain evidence="1 2">DSM 103726</strain>
    </source>
</reference>
<dbReference type="Pfam" id="PF08811">
    <property type="entry name" value="DUF1800"/>
    <property type="match status" value="1"/>
</dbReference>
<name>A0ABU8RNG3_9ACTN</name>
<comment type="caution">
    <text evidence="1">The sequence shown here is derived from an EMBL/GenBank/DDBJ whole genome shotgun (WGS) entry which is preliminary data.</text>
</comment>
<evidence type="ECO:0000313" key="1">
    <source>
        <dbReference type="EMBL" id="MEJ5946607.1"/>
    </source>
</evidence>
<dbReference type="InterPro" id="IPR014917">
    <property type="entry name" value="DUF1800"/>
</dbReference>
<keyword evidence="2" id="KW-1185">Reference proteome</keyword>
<gene>
    <name evidence="1" type="ORF">WDZ17_15015</name>
</gene>
<dbReference type="EMBL" id="JBBIAA010000027">
    <property type="protein sequence ID" value="MEJ5946607.1"/>
    <property type="molecule type" value="Genomic_DNA"/>
</dbReference>
<evidence type="ECO:0000313" key="2">
    <source>
        <dbReference type="Proteomes" id="UP001387100"/>
    </source>
</evidence>
<dbReference type="RefSeq" id="WP_339575989.1">
    <property type="nucleotide sequence ID" value="NZ_JBBIAA010000027.1"/>
</dbReference>
<sequence length="513" mass="55015">MAPRPSVLVRVARPGAPVGAVAVAPVEAVPGWPAVCRPDPDPAAEAAADLHLVRRATWGVTPEVLVEVRRAGRAAWVDAQLAPASVEDAACEALVNRWPLAAMDLRTARAGGVRQFSWDGMWALGFATVGRQVWSRRQLLEVCVDVLADHLHVANPSDDVWYCRMDYDATVLRPHALGRFEDALVASARHPAMLWYLDNARSTKKAPNENFGREVLELHTVGVAAGYTEDDVRACTRLFTGLGVDRTTGAQVYRPVDHDTGAVRVLGWSAPAHAAADGEALQVSLLRYLARHPATARHVVTRLARRFVADEPPAALVDRLAQVYLDGGTALAPVVRELLLAPDALAAAAPKVKRPREDVVSTVRAVGHRPDVTGTAGAEDLFWMLRGRGHAPSDWAPPNGFPDVAGAWQSAAGALAAWDQHLELASGWWPNRLERASPQSLLPTPRPITVGALVDALAVRVLGAPLPPVERAALVAFTGRPDTSLLTANDAWLGWRLASLVCGVLDSPSFATR</sequence>
<proteinExistence type="predicted"/>
<accession>A0ABU8RNG3</accession>
<organism evidence="1 2">
    <name type="scientific">Pseudokineococcus basanitobsidens</name>
    <dbReference type="NCBI Taxonomy" id="1926649"/>
    <lineage>
        <taxon>Bacteria</taxon>
        <taxon>Bacillati</taxon>
        <taxon>Actinomycetota</taxon>
        <taxon>Actinomycetes</taxon>
        <taxon>Kineosporiales</taxon>
        <taxon>Kineosporiaceae</taxon>
        <taxon>Pseudokineococcus</taxon>
    </lineage>
</organism>
<dbReference type="Proteomes" id="UP001387100">
    <property type="component" value="Unassembled WGS sequence"/>
</dbReference>
<protein>
    <submittedName>
        <fullName evidence="1">DUF1800 domain-containing protein</fullName>
    </submittedName>
</protein>